<accession>A0ABR8EIQ8</accession>
<evidence type="ECO:0000256" key="1">
    <source>
        <dbReference type="SAM" id="MobiDB-lite"/>
    </source>
</evidence>
<dbReference type="RefSeq" id="WP_190879327.1">
    <property type="nucleotide sequence ID" value="NZ_JACJSK010000026.1"/>
</dbReference>
<evidence type="ECO:0000313" key="2">
    <source>
        <dbReference type="EMBL" id="MBD2545685.1"/>
    </source>
</evidence>
<keyword evidence="3" id="KW-1185">Reference proteome</keyword>
<reference evidence="2 3" key="1">
    <citation type="journal article" date="2020" name="ISME J.">
        <title>Comparative genomics reveals insights into cyanobacterial evolution and habitat adaptation.</title>
        <authorList>
            <person name="Chen M.Y."/>
            <person name="Teng W.K."/>
            <person name="Zhao L."/>
            <person name="Hu C.X."/>
            <person name="Zhou Y.K."/>
            <person name="Han B.P."/>
            <person name="Song L.R."/>
            <person name="Shu W.S."/>
        </authorList>
    </citation>
    <scope>NUCLEOTIDE SEQUENCE [LARGE SCALE GENOMIC DNA]</scope>
    <source>
        <strain evidence="2 3">FACHB-1370</strain>
    </source>
</reference>
<dbReference type="EMBL" id="JACJSK010000026">
    <property type="protein sequence ID" value="MBD2545685.1"/>
    <property type="molecule type" value="Genomic_DNA"/>
</dbReference>
<proteinExistence type="predicted"/>
<evidence type="ECO:0000313" key="3">
    <source>
        <dbReference type="Proteomes" id="UP000641954"/>
    </source>
</evidence>
<evidence type="ECO:0008006" key="4">
    <source>
        <dbReference type="Google" id="ProtNLM"/>
    </source>
</evidence>
<organism evidence="2 3">
    <name type="scientific">Planktothricoides raciborskii FACHB-1370</name>
    <dbReference type="NCBI Taxonomy" id="2949576"/>
    <lineage>
        <taxon>Bacteria</taxon>
        <taxon>Bacillati</taxon>
        <taxon>Cyanobacteriota</taxon>
        <taxon>Cyanophyceae</taxon>
        <taxon>Oscillatoriophycideae</taxon>
        <taxon>Oscillatoriales</taxon>
        <taxon>Oscillatoriaceae</taxon>
        <taxon>Planktothricoides</taxon>
    </lineage>
</organism>
<dbReference type="Proteomes" id="UP000641954">
    <property type="component" value="Unassembled WGS sequence"/>
</dbReference>
<feature type="region of interest" description="Disordered" evidence="1">
    <location>
        <begin position="14"/>
        <end position="33"/>
    </location>
</feature>
<name>A0ABR8EIQ8_9CYAN</name>
<protein>
    <recommendedName>
        <fullName evidence="4">PAS domain-containing protein</fullName>
    </recommendedName>
</protein>
<sequence>MVFTQVNDYCDRQSGSEVKENHSKNRVSNSRSHPWKTFDVKHEAFREPTMSNSSSNYPEKKSPENGYLTIDSDPEKTNQISAADPEFLELEAFLPTLASQLPDAPGMEQLNAWKQALGWLSTLRQASRVLMAAIAPETFRVTYANDYFCRFFGLSSTSTGFLHQEITLFDLFSNLEEAKVRQWYRRHLLYQFLRQRYAIDCHKADKGSETPCPDGKAYSAAAKIRLSSSMTAALAPEVPKSIPRYIDKNIQVKIYK</sequence>
<gene>
    <name evidence="2" type="ORF">H6G72_17945</name>
</gene>
<feature type="region of interest" description="Disordered" evidence="1">
    <location>
        <begin position="44"/>
        <end position="75"/>
    </location>
</feature>
<comment type="caution">
    <text evidence="2">The sequence shown here is derived from an EMBL/GenBank/DDBJ whole genome shotgun (WGS) entry which is preliminary data.</text>
</comment>